<name>A0A9D3YVP1_DREPO</name>
<evidence type="ECO:0000313" key="2">
    <source>
        <dbReference type="Proteomes" id="UP000828390"/>
    </source>
</evidence>
<dbReference type="Proteomes" id="UP000828390">
    <property type="component" value="Unassembled WGS sequence"/>
</dbReference>
<organism evidence="1 2">
    <name type="scientific">Dreissena polymorpha</name>
    <name type="common">Zebra mussel</name>
    <name type="synonym">Mytilus polymorpha</name>
    <dbReference type="NCBI Taxonomy" id="45954"/>
    <lineage>
        <taxon>Eukaryota</taxon>
        <taxon>Metazoa</taxon>
        <taxon>Spiralia</taxon>
        <taxon>Lophotrochozoa</taxon>
        <taxon>Mollusca</taxon>
        <taxon>Bivalvia</taxon>
        <taxon>Autobranchia</taxon>
        <taxon>Heteroconchia</taxon>
        <taxon>Euheterodonta</taxon>
        <taxon>Imparidentia</taxon>
        <taxon>Neoheterodontei</taxon>
        <taxon>Myida</taxon>
        <taxon>Dreissenoidea</taxon>
        <taxon>Dreissenidae</taxon>
        <taxon>Dreissena</taxon>
    </lineage>
</organism>
<proteinExistence type="predicted"/>
<keyword evidence="2" id="KW-1185">Reference proteome</keyword>
<sequence>MRFLRFADHIDLMGGTSYELQDHTNICYERVGAYGKVFSTEKSKVVVNNTTNTN</sequence>
<gene>
    <name evidence="1" type="ORF">DPMN_066077</name>
</gene>
<reference evidence="1" key="1">
    <citation type="journal article" date="2019" name="bioRxiv">
        <title>The Genome of the Zebra Mussel, Dreissena polymorpha: A Resource for Invasive Species Research.</title>
        <authorList>
            <person name="McCartney M.A."/>
            <person name="Auch B."/>
            <person name="Kono T."/>
            <person name="Mallez S."/>
            <person name="Zhang Y."/>
            <person name="Obille A."/>
            <person name="Becker A."/>
            <person name="Abrahante J.E."/>
            <person name="Garbe J."/>
            <person name="Badalamenti J.P."/>
            <person name="Herman A."/>
            <person name="Mangelson H."/>
            <person name="Liachko I."/>
            <person name="Sullivan S."/>
            <person name="Sone E.D."/>
            <person name="Koren S."/>
            <person name="Silverstein K.A.T."/>
            <person name="Beckman K.B."/>
            <person name="Gohl D.M."/>
        </authorList>
    </citation>
    <scope>NUCLEOTIDE SEQUENCE</scope>
    <source>
        <strain evidence="1">Duluth1</strain>
        <tissue evidence="1">Whole animal</tissue>
    </source>
</reference>
<reference evidence="1" key="2">
    <citation type="submission" date="2020-11" db="EMBL/GenBank/DDBJ databases">
        <authorList>
            <person name="McCartney M.A."/>
            <person name="Auch B."/>
            <person name="Kono T."/>
            <person name="Mallez S."/>
            <person name="Becker A."/>
            <person name="Gohl D.M."/>
            <person name="Silverstein K.A.T."/>
            <person name="Koren S."/>
            <person name="Bechman K.B."/>
            <person name="Herman A."/>
            <person name="Abrahante J.E."/>
            <person name="Garbe J."/>
        </authorList>
    </citation>
    <scope>NUCLEOTIDE SEQUENCE</scope>
    <source>
        <strain evidence="1">Duluth1</strain>
        <tissue evidence="1">Whole animal</tissue>
    </source>
</reference>
<accession>A0A9D3YVP1</accession>
<comment type="caution">
    <text evidence="1">The sequence shown here is derived from an EMBL/GenBank/DDBJ whole genome shotgun (WGS) entry which is preliminary data.</text>
</comment>
<evidence type="ECO:0000313" key="1">
    <source>
        <dbReference type="EMBL" id="KAH3706689.1"/>
    </source>
</evidence>
<dbReference type="AlphaFoldDB" id="A0A9D3YVP1"/>
<protein>
    <submittedName>
        <fullName evidence="1">Uncharacterized protein</fullName>
    </submittedName>
</protein>
<dbReference type="EMBL" id="JAIWYP010000014">
    <property type="protein sequence ID" value="KAH3706689.1"/>
    <property type="molecule type" value="Genomic_DNA"/>
</dbReference>